<gene>
    <name evidence="11" type="primary">whiB</name>
    <name evidence="13" type="ORF">ACK4CT_33055</name>
</gene>
<evidence type="ECO:0000313" key="14">
    <source>
        <dbReference type="Proteomes" id="UP001635816"/>
    </source>
</evidence>
<keyword evidence="4 11" id="KW-0479">Metal-binding</keyword>
<name>A0ABW9LLE5_9MYCO</name>
<evidence type="ECO:0000256" key="2">
    <source>
        <dbReference type="ARBA" id="ARBA00006597"/>
    </source>
</evidence>
<dbReference type="HAMAP" id="MF_01479">
    <property type="entry name" value="WhiB"/>
    <property type="match status" value="1"/>
</dbReference>
<keyword evidence="8 11" id="KW-0238">DNA-binding</keyword>
<dbReference type="PANTHER" id="PTHR38839">
    <property type="entry name" value="TRANSCRIPTIONAL REGULATOR WHID-RELATED"/>
    <property type="match status" value="1"/>
</dbReference>
<evidence type="ECO:0000256" key="3">
    <source>
        <dbReference type="ARBA" id="ARBA00022485"/>
    </source>
</evidence>
<keyword evidence="5 11" id="KW-0408">Iron</keyword>
<sequence>MLAAGRGGAESFSWQTAAACRNVDPALFFHPDGERGRARERRQLTAKEICGECPVIYQCLEHAVTFQEPFGTWGGLTEEERGKLLSRRAVNIRTHGRSARGG</sequence>
<dbReference type="InterPro" id="IPR003482">
    <property type="entry name" value="Whib"/>
</dbReference>
<comment type="caution">
    <text evidence="13">The sequence shown here is derived from an EMBL/GenBank/DDBJ whole genome shotgun (WGS) entry which is preliminary data.</text>
</comment>
<dbReference type="RefSeq" id="WP_409545563.1">
    <property type="nucleotide sequence ID" value="NZ_JBKBDD010000019.1"/>
</dbReference>
<evidence type="ECO:0000256" key="10">
    <source>
        <dbReference type="ARBA" id="ARBA00023163"/>
    </source>
</evidence>
<dbReference type="Pfam" id="PF02467">
    <property type="entry name" value="Whib"/>
    <property type="match status" value="1"/>
</dbReference>
<evidence type="ECO:0000259" key="12">
    <source>
        <dbReference type="PROSITE" id="PS51674"/>
    </source>
</evidence>
<comment type="function">
    <text evidence="11">Acts as a transcriptional regulator. Probably redox-responsive. The apo- but not holo-form probably binds DNA.</text>
</comment>
<reference evidence="13 14" key="1">
    <citation type="submission" date="2024-12" db="EMBL/GenBank/DDBJ databases">
        <title>The coexistence of Mycolicibacterium septicum and Mycolicibacterium nivoides in clinical samples.</title>
        <authorList>
            <person name="Wang C."/>
            <person name="Feng Y."/>
            <person name="Zong Z."/>
        </authorList>
    </citation>
    <scope>NUCLEOTIDE SEQUENCE [LARGE SCALE GENOMIC DNA]</scope>
    <source>
        <strain evidence="13 14">120309</strain>
    </source>
</reference>
<keyword evidence="9 11" id="KW-1015">Disulfide bond</keyword>
<keyword evidence="3 11" id="KW-0004">4Fe-4S</keyword>
<evidence type="ECO:0000256" key="11">
    <source>
        <dbReference type="HAMAP-Rule" id="MF_01479"/>
    </source>
</evidence>
<evidence type="ECO:0000256" key="9">
    <source>
        <dbReference type="ARBA" id="ARBA00023157"/>
    </source>
</evidence>
<dbReference type="Proteomes" id="UP001635816">
    <property type="component" value="Unassembled WGS sequence"/>
</dbReference>
<protein>
    <recommendedName>
        <fullName evidence="11">Transcriptional regulator WhiB</fullName>
    </recommendedName>
</protein>
<keyword evidence="11" id="KW-0963">Cytoplasm</keyword>
<keyword evidence="7 11" id="KW-0805">Transcription regulation</keyword>
<dbReference type="EMBL" id="JBKBDD010000019">
    <property type="protein sequence ID" value="MFN6548034.1"/>
    <property type="molecule type" value="Genomic_DNA"/>
</dbReference>
<evidence type="ECO:0000256" key="8">
    <source>
        <dbReference type="ARBA" id="ARBA00023125"/>
    </source>
</evidence>
<accession>A0ABW9LLE5</accession>
<evidence type="ECO:0000313" key="13">
    <source>
        <dbReference type="EMBL" id="MFN6548034.1"/>
    </source>
</evidence>
<evidence type="ECO:0000256" key="7">
    <source>
        <dbReference type="ARBA" id="ARBA00023015"/>
    </source>
</evidence>
<feature type="domain" description="4Fe-4S Wbl-type" evidence="12">
    <location>
        <begin position="19"/>
        <end position="83"/>
    </location>
</feature>
<evidence type="ECO:0000256" key="1">
    <source>
        <dbReference type="ARBA" id="ARBA00004496"/>
    </source>
</evidence>
<keyword evidence="14" id="KW-1185">Reference proteome</keyword>
<dbReference type="InterPro" id="IPR034768">
    <property type="entry name" value="4FE4S_WBL"/>
</dbReference>
<comment type="subcellular location">
    <subcellularLocation>
        <location evidence="1 11">Cytoplasm</location>
    </subcellularLocation>
</comment>
<comment type="similarity">
    <text evidence="2 11">Belongs to the WhiB family.</text>
</comment>
<keyword evidence="10 11" id="KW-0804">Transcription</keyword>
<comment type="PTM">
    <text evidence="11">Upon Fe-S cluster removal intramolecular disulfide bonds are formed.</text>
</comment>
<feature type="binding site" evidence="11">
    <location>
        <position position="50"/>
    </location>
    <ligand>
        <name>[4Fe-4S] cluster</name>
        <dbReference type="ChEBI" id="CHEBI:49883"/>
    </ligand>
</feature>
<evidence type="ECO:0000256" key="5">
    <source>
        <dbReference type="ARBA" id="ARBA00023004"/>
    </source>
</evidence>
<keyword evidence="6 11" id="KW-0411">Iron-sulfur</keyword>
<feature type="binding site" evidence="11">
    <location>
        <position position="20"/>
    </location>
    <ligand>
        <name>[4Fe-4S] cluster</name>
        <dbReference type="ChEBI" id="CHEBI:49883"/>
    </ligand>
</feature>
<dbReference type="PROSITE" id="PS51674">
    <property type="entry name" value="4FE4S_WBL"/>
    <property type="match status" value="1"/>
</dbReference>
<comment type="cofactor">
    <cofactor evidence="11">
        <name>[4Fe-4S] cluster</name>
        <dbReference type="ChEBI" id="CHEBI:49883"/>
    </cofactor>
    <text evidence="11">Binds 1 [4Fe-4S] cluster per subunit. Following nitrosylation of the [4Fe-4S] cluster binds 1 [4Fe-8(NO)] cluster per subunit.</text>
</comment>
<comment type="PTM">
    <text evidence="11">The Fe-S cluster can be nitrosylated by nitric oxide (NO).</text>
</comment>
<feature type="binding site" evidence="11">
    <location>
        <position position="59"/>
    </location>
    <ligand>
        <name>[4Fe-4S] cluster</name>
        <dbReference type="ChEBI" id="CHEBI:49883"/>
    </ligand>
</feature>
<feature type="binding site" evidence="11">
    <location>
        <position position="53"/>
    </location>
    <ligand>
        <name>[4Fe-4S] cluster</name>
        <dbReference type="ChEBI" id="CHEBI:49883"/>
    </ligand>
</feature>
<proteinExistence type="inferred from homology"/>
<organism evidence="13 14">
    <name type="scientific">Mycolicibacterium nivoides</name>
    <dbReference type="NCBI Taxonomy" id="2487344"/>
    <lineage>
        <taxon>Bacteria</taxon>
        <taxon>Bacillati</taxon>
        <taxon>Actinomycetota</taxon>
        <taxon>Actinomycetes</taxon>
        <taxon>Mycobacteriales</taxon>
        <taxon>Mycobacteriaceae</taxon>
        <taxon>Mycolicibacterium</taxon>
    </lineage>
</organism>
<evidence type="ECO:0000256" key="4">
    <source>
        <dbReference type="ARBA" id="ARBA00022723"/>
    </source>
</evidence>
<evidence type="ECO:0000256" key="6">
    <source>
        <dbReference type="ARBA" id="ARBA00023014"/>
    </source>
</evidence>